<dbReference type="SUPFAM" id="SSF52540">
    <property type="entry name" value="P-loop containing nucleoside triphosphate hydrolases"/>
    <property type="match status" value="1"/>
</dbReference>
<accession>V4B0K6</accession>
<evidence type="ECO:0000256" key="3">
    <source>
        <dbReference type="ARBA" id="ARBA00005446"/>
    </source>
</evidence>
<dbReference type="GO" id="GO:0010605">
    <property type="term" value="P:negative regulation of macromolecule metabolic process"/>
    <property type="evidence" value="ECO:0007669"/>
    <property type="project" value="UniProtKB-ARBA"/>
</dbReference>
<comment type="similarity">
    <text evidence="3 21">Belongs to the helicase family. RecQ subfamily.</text>
</comment>
<comment type="subcellular location">
    <subcellularLocation>
        <location evidence="2">Nucleus</location>
        <location evidence="2">Nucleoplasm</location>
    </subcellularLocation>
</comment>
<dbReference type="CDD" id="cd18794">
    <property type="entry name" value="SF2_C_RecQ"/>
    <property type="match status" value="1"/>
</dbReference>
<evidence type="ECO:0000256" key="4">
    <source>
        <dbReference type="ARBA" id="ARBA00022553"/>
    </source>
</evidence>
<evidence type="ECO:0000256" key="7">
    <source>
        <dbReference type="ARBA" id="ARBA00022723"/>
    </source>
</evidence>
<dbReference type="GO" id="GO:0016887">
    <property type="term" value="F:ATP hydrolysis activity"/>
    <property type="evidence" value="ECO:0007669"/>
    <property type="project" value="RHEA"/>
</dbReference>
<dbReference type="GO" id="GO:0043138">
    <property type="term" value="F:3'-5' DNA helicase activity"/>
    <property type="evidence" value="ECO:0007669"/>
    <property type="project" value="UniProtKB-EC"/>
</dbReference>
<dbReference type="FunFam" id="3.40.50.300:FF:000444">
    <property type="entry name" value="ATP-dependent DNA helicase"/>
    <property type="match status" value="1"/>
</dbReference>
<dbReference type="GO" id="GO:0005737">
    <property type="term" value="C:cytoplasm"/>
    <property type="evidence" value="ECO:0007669"/>
    <property type="project" value="TreeGrafter"/>
</dbReference>
<dbReference type="CTD" id="20241674"/>
<dbReference type="GeneID" id="20241674"/>
<dbReference type="Gene3D" id="3.40.50.300">
    <property type="entry name" value="P-loop containing nucleotide triphosphate hydrolases"/>
    <property type="match status" value="2"/>
</dbReference>
<keyword evidence="4" id="KW-0597">Phosphoprotein</keyword>
<dbReference type="HOGENOM" id="CLU_001103_9_7_1"/>
<dbReference type="PANTHER" id="PTHR13710">
    <property type="entry name" value="DNA HELICASE RECQ FAMILY MEMBER"/>
    <property type="match status" value="1"/>
</dbReference>
<dbReference type="EMBL" id="KB199929">
    <property type="protein sequence ID" value="ESP03658.1"/>
    <property type="molecule type" value="Genomic_DNA"/>
</dbReference>
<dbReference type="InterPro" id="IPR004589">
    <property type="entry name" value="DNA_helicase_ATP-dep_RecQ"/>
</dbReference>
<evidence type="ECO:0000256" key="11">
    <source>
        <dbReference type="ARBA" id="ARBA00022806"/>
    </source>
</evidence>
<dbReference type="InterPro" id="IPR001650">
    <property type="entry name" value="Helicase_C-like"/>
</dbReference>
<comment type="catalytic activity">
    <reaction evidence="20 21">
        <text>ATP + H2O = ADP + phosphate + H(+)</text>
        <dbReference type="Rhea" id="RHEA:13065"/>
        <dbReference type="ChEBI" id="CHEBI:15377"/>
        <dbReference type="ChEBI" id="CHEBI:15378"/>
        <dbReference type="ChEBI" id="CHEBI:30616"/>
        <dbReference type="ChEBI" id="CHEBI:43474"/>
        <dbReference type="ChEBI" id="CHEBI:456216"/>
    </reaction>
</comment>
<sequence>MEDVDEGILSDVIYEALKTAFGHKEFKTKLQKDAVFAIVRGGKDVFVSMPTGAGKSLCYQLPAIMAEGITMVVSPLIALMQDQMDHLAARAIPAETINSKMTETDRKRVLADLYSETPLTKLLYITPEQAATETFKNLAQSLVEREKLNYFVIDEAHCVSQWGHDFRPDYLKLGFMRVKLIPKVPCIALTATANKQVIEDIFLQLKLKKPLKFKSSCFRTNIYYEVTMKQLIRDPYTDLFDYIKQCLGGTLPENPKKVSDWYGCGIVYNRTKDGCEEVAHRLCQKNIPAKAYHAGLKTGDRLKVQTDWMEGKVPVIVATVSFGMGVDKANVRFVAHWTMPQSMAGYYQESGRAGRDGKQSYCRLYYSREERDKVAFLINADLKRPKKDLAAAKMRSKATMDGFNNFVEYCEKPKCRHWTITDYFGDEKPDCQKNCDVCKYPKRVVEDLKNLVSGSFGKTRISKDTGEVDVDLYGGGRRGLKKYV</sequence>
<dbReference type="GO" id="GO:0051301">
    <property type="term" value="P:cell division"/>
    <property type="evidence" value="ECO:0007669"/>
    <property type="project" value="UniProtKB-KW"/>
</dbReference>
<dbReference type="Pfam" id="PF16124">
    <property type="entry name" value="RecQ_Zn_bind"/>
    <property type="match status" value="1"/>
</dbReference>
<evidence type="ECO:0000256" key="21">
    <source>
        <dbReference type="RuleBase" id="RU364117"/>
    </source>
</evidence>
<dbReference type="GO" id="GO:0005694">
    <property type="term" value="C:chromosome"/>
    <property type="evidence" value="ECO:0007669"/>
    <property type="project" value="TreeGrafter"/>
</dbReference>
<dbReference type="NCBIfam" id="TIGR00614">
    <property type="entry name" value="recQ_fam"/>
    <property type="match status" value="1"/>
</dbReference>
<dbReference type="FunFam" id="3.40.50.300:FF:000614">
    <property type="entry name" value="ATP-dependent DNA helicase"/>
    <property type="match status" value="1"/>
</dbReference>
<keyword evidence="6" id="KW-0235">DNA replication</keyword>
<gene>
    <name evidence="24" type="ORF">LOTGIDRAFT_171189</name>
</gene>
<evidence type="ECO:0000256" key="19">
    <source>
        <dbReference type="ARBA" id="ARBA00034617"/>
    </source>
</evidence>
<feature type="domain" description="Helicase ATP-binding" evidence="22">
    <location>
        <begin position="36"/>
        <end position="211"/>
    </location>
</feature>
<keyword evidence="16" id="KW-0413">Isomerase</keyword>
<dbReference type="GO" id="GO:0000724">
    <property type="term" value="P:double-strand break repair via homologous recombination"/>
    <property type="evidence" value="ECO:0007669"/>
    <property type="project" value="TreeGrafter"/>
</dbReference>
<dbReference type="PROSITE" id="PS51192">
    <property type="entry name" value="HELICASE_ATP_BIND_1"/>
    <property type="match status" value="1"/>
</dbReference>
<dbReference type="InterPro" id="IPR014001">
    <property type="entry name" value="Helicase_ATP-bd"/>
</dbReference>
<dbReference type="OrthoDB" id="10261556at2759"/>
<keyword evidence="8 21" id="KW-0547">Nucleotide-binding</keyword>
<keyword evidence="10 21" id="KW-0378">Hydrolase</keyword>
<comment type="cofactor">
    <cofactor evidence="1">
        <name>Zn(2+)</name>
        <dbReference type="ChEBI" id="CHEBI:29105"/>
    </cofactor>
</comment>
<dbReference type="GO" id="GO:0005524">
    <property type="term" value="F:ATP binding"/>
    <property type="evidence" value="ECO:0007669"/>
    <property type="project" value="UniProtKB-KW"/>
</dbReference>
<organism evidence="24 25">
    <name type="scientific">Lottia gigantea</name>
    <name type="common">Giant owl limpet</name>
    <dbReference type="NCBI Taxonomy" id="225164"/>
    <lineage>
        <taxon>Eukaryota</taxon>
        <taxon>Metazoa</taxon>
        <taxon>Spiralia</taxon>
        <taxon>Lophotrochozoa</taxon>
        <taxon>Mollusca</taxon>
        <taxon>Gastropoda</taxon>
        <taxon>Patellogastropoda</taxon>
        <taxon>Lottioidea</taxon>
        <taxon>Lottiidae</taxon>
        <taxon>Lottia</taxon>
    </lineage>
</organism>
<dbReference type="EC" id="5.6.2.4" evidence="21"/>
<keyword evidence="7" id="KW-0479">Metal-binding</keyword>
<dbReference type="PANTHER" id="PTHR13710:SF152">
    <property type="entry name" value="ATP-DEPENDENT DNA HELICASE Q5"/>
    <property type="match status" value="1"/>
</dbReference>
<keyword evidence="17 21" id="KW-0539">Nucleus</keyword>
<dbReference type="GO" id="GO:0046872">
    <property type="term" value="F:metal ion binding"/>
    <property type="evidence" value="ECO:0007669"/>
    <property type="project" value="UniProtKB-KW"/>
</dbReference>
<evidence type="ECO:0000259" key="22">
    <source>
        <dbReference type="PROSITE" id="PS51192"/>
    </source>
</evidence>
<dbReference type="GO" id="GO:0005654">
    <property type="term" value="C:nucleoplasm"/>
    <property type="evidence" value="ECO:0007669"/>
    <property type="project" value="UniProtKB-SubCell"/>
</dbReference>
<dbReference type="AlphaFoldDB" id="V4B0K6"/>
<evidence type="ECO:0000256" key="1">
    <source>
        <dbReference type="ARBA" id="ARBA00001947"/>
    </source>
</evidence>
<evidence type="ECO:0000256" key="20">
    <source>
        <dbReference type="ARBA" id="ARBA00049360"/>
    </source>
</evidence>
<dbReference type="STRING" id="225164.V4B0K6"/>
<keyword evidence="13 21" id="KW-0067">ATP-binding</keyword>
<dbReference type="Pfam" id="PF00271">
    <property type="entry name" value="Helicase_C"/>
    <property type="match status" value="1"/>
</dbReference>
<dbReference type="InterPro" id="IPR027417">
    <property type="entry name" value="P-loop_NTPase"/>
</dbReference>
<dbReference type="SMART" id="SM00490">
    <property type="entry name" value="HELICc"/>
    <property type="match status" value="1"/>
</dbReference>
<keyword evidence="12" id="KW-0862">Zinc</keyword>
<keyword evidence="9" id="KW-0227">DNA damage</keyword>
<dbReference type="PROSITE" id="PS51194">
    <property type="entry name" value="HELICASE_CTER"/>
    <property type="match status" value="1"/>
</dbReference>
<dbReference type="OMA" id="CRWQFLL"/>
<evidence type="ECO:0000256" key="9">
    <source>
        <dbReference type="ARBA" id="ARBA00022763"/>
    </source>
</evidence>
<keyword evidence="11 21" id="KW-0347">Helicase</keyword>
<dbReference type="GO" id="GO:0009378">
    <property type="term" value="F:four-way junction helicase activity"/>
    <property type="evidence" value="ECO:0007669"/>
    <property type="project" value="TreeGrafter"/>
</dbReference>
<evidence type="ECO:0000256" key="12">
    <source>
        <dbReference type="ARBA" id="ARBA00022833"/>
    </source>
</evidence>
<evidence type="ECO:0000256" key="10">
    <source>
        <dbReference type="ARBA" id="ARBA00022801"/>
    </source>
</evidence>
<evidence type="ECO:0000256" key="15">
    <source>
        <dbReference type="ARBA" id="ARBA00023204"/>
    </source>
</evidence>
<dbReference type="GO" id="GO:0006260">
    <property type="term" value="P:DNA replication"/>
    <property type="evidence" value="ECO:0007669"/>
    <property type="project" value="UniProtKB-KW"/>
</dbReference>
<dbReference type="GO" id="GO:0003677">
    <property type="term" value="F:DNA binding"/>
    <property type="evidence" value="ECO:0007669"/>
    <property type="project" value="UniProtKB-KW"/>
</dbReference>
<keyword evidence="14" id="KW-0238">DNA-binding</keyword>
<dbReference type="GO" id="GO:0045934">
    <property type="term" value="P:negative regulation of nucleobase-containing compound metabolic process"/>
    <property type="evidence" value="ECO:0007669"/>
    <property type="project" value="UniProtKB-ARBA"/>
</dbReference>
<evidence type="ECO:0000259" key="23">
    <source>
        <dbReference type="PROSITE" id="PS51194"/>
    </source>
</evidence>
<dbReference type="InterPro" id="IPR032284">
    <property type="entry name" value="RecQ_Zn-bd"/>
</dbReference>
<evidence type="ECO:0000313" key="25">
    <source>
        <dbReference type="Proteomes" id="UP000030746"/>
    </source>
</evidence>
<dbReference type="Proteomes" id="UP000030746">
    <property type="component" value="Unassembled WGS sequence"/>
</dbReference>
<proteinExistence type="inferred from homology"/>
<keyword evidence="5" id="KW-0132">Cell division</keyword>
<comment type="catalytic activity">
    <reaction evidence="19 21">
        <text>Couples ATP hydrolysis with the unwinding of duplex DNA by translocating in the 3'-5' direction.</text>
        <dbReference type="EC" id="5.6.2.4"/>
    </reaction>
</comment>
<dbReference type="KEGG" id="lgi:LOTGIDRAFT_171189"/>
<reference evidence="24 25" key="1">
    <citation type="journal article" date="2013" name="Nature">
        <title>Insights into bilaterian evolution from three spiralian genomes.</title>
        <authorList>
            <person name="Simakov O."/>
            <person name="Marletaz F."/>
            <person name="Cho S.J."/>
            <person name="Edsinger-Gonzales E."/>
            <person name="Havlak P."/>
            <person name="Hellsten U."/>
            <person name="Kuo D.H."/>
            <person name="Larsson T."/>
            <person name="Lv J."/>
            <person name="Arendt D."/>
            <person name="Savage R."/>
            <person name="Osoegawa K."/>
            <person name="de Jong P."/>
            <person name="Grimwood J."/>
            <person name="Chapman J.A."/>
            <person name="Shapiro H."/>
            <person name="Aerts A."/>
            <person name="Otillar R.P."/>
            <person name="Terry A.Y."/>
            <person name="Boore J.L."/>
            <person name="Grigoriev I.V."/>
            <person name="Lindberg D.R."/>
            <person name="Seaver E.C."/>
            <person name="Weisblat D.A."/>
            <person name="Putnam N.H."/>
            <person name="Rokhsar D.S."/>
        </authorList>
    </citation>
    <scope>NUCLEOTIDE SEQUENCE [LARGE SCALE GENOMIC DNA]</scope>
</reference>
<evidence type="ECO:0000256" key="13">
    <source>
        <dbReference type="ARBA" id="ARBA00022840"/>
    </source>
</evidence>
<feature type="domain" description="Helicase C-terminal" evidence="23">
    <location>
        <begin position="254"/>
        <end position="400"/>
    </location>
</feature>
<protein>
    <recommendedName>
        <fullName evidence="21">ATP-dependent DNA helicase</fullName>
        <ecNumber evidence="21">5.6.2.4</ecNumber>
    </recommendedName>
</protein>
<dbReference type="Pfam" id="PF00270">
    <property type="entry name" value="DEAD"/>
    <property type="match status" value="1"/>
</dbReference>
<keyword evidence="25" id="KW-1185">Reference proteome</keyword>
<evidence type="ECO:0000256" key="16">
    <source>
        <dbReference type="ARBA" id="ARBA00023235"/>
    </source>
</evidence>
<dbReference type="SMART" id="SM00487">
    <property type="entry name" value="DEXDc"/>
    <property type="match status" value="1"/>
</dbReference>
<evidence type="ECO:0000313" key="24">
    <source>
        <dbReference type="EMBL" id="ESP03658.1"/>
    </source>
</evidence>
<evidence type="ECO:0000256" key="5">
    <source>
        <dbReference type="ARBA" id="ARBA00022618"/>
    </source>
</evidence>
<evidence type="ECO:0000256" key="8">
    <source>
        <dbReference type="ARBA" id="ARBA00022741"/>
    </source>
</evidence>
<dbReference type="RefSeq" id="XP_009045632.1">
    <property type="nucleotide sequence ID" value="XM_009047384.1"/>
</dbReference>
<dbReference type="InterPro" id="IPR011545">
    <property type="entry name" value="DEAD/DEAH_box_helicase_dom"/>
</dbReference>
<name>V4B0K6_LOTGI</name>
<evidence type="ECO:0000256" key="2">
    <source>
        <dbReference type="ARBA" id="ARBA00004642"/>
    </source>
</evidence>
<evidence type="ECO:0000256" key="17">
    <source>
        <dbReference type="ARBA" id="ARBA00023242"/>
    </source>
</evidence>
<evidence type="ECO:0000256" key="14">
    <source>
        <dbReference type="ARBA" id="ARBA00023125"/>
    </source>
</evidence>
<keyword evidence="15" id="KW-0234">DNA repair</keyword>
<evidence type="ECO:0000256" key="18">
    <source>
        <dbReference type="ARBA" id="ARBA00023306"/>
    </source>
</evidence>
<keyword evidence="18" id="KW-0131">Cell cycle</keyword>
<evidence type="ECO:0000256" key="6">
    <source>
        <dbReference type="ARBA" id="ARBA00022705"/>
    </source>
</evidence>